<keyword evidence="2" id="KW-1185">Reference proteome</keyword>
<dbReference type="AlphaFoldDB" id="A0A371CPP2"/>
<protein>
    <submittedName>
        <fullName evidence="1">Uncharacterized protein</fullName>
    </submittedName>
</protein>
<organism evidence="1 2">
    <name type="scientific">Lentinus brumalis</name>
    <dbReference type="NCBI Taxonomy" id="2498619"/>
    <lineage>
        <taxon>Eukaryota</taxon>
        <taxon>Fungi</taxon>
        <taxon>Dikarya</taxon>
        <taxon>Basidiomycota</taxon>
        <taxon>Agaricomycotina</taxon>
        <taxon>Agaricomycetes</taxon>
        <taxon>Polyporales</taxon>
        <taxon>Polyporaceae</taxon>
        <taxon>Lentinus</taxon>
    </lineage>
</organism>
<accession>A0A371CPP2</accession>
<evidence type="ECO:0000313" key="1">
    <source>
        <dbReference type="EMBL" id="RDX42241.1"/>
    </source>
</evidence>
<evidence type="ECO:0000313" key="2">
    <source>
        <dbReference type="Proteomes" id="UP000256964"/>
    </source>
</evidence>
<gene>
    <name evidence="1" type="ORF">OH76DRAFT_136021</name>
</gene>
<reference evidence="1 2" key="1">
    <citation type="journal article" date="2018" name="Biotechnol. Biofuels">
        <title>Integrative visual omics of the white-rot fungus Polyporus brumalis exposes the biotechnological potential of its oxidative enzymes for delignifying raw plant biomass.</title>
        <authorList>
            <person name="Miyauchi S."/>
            <person name="Rancon A."/>
            <person name="Drula E."/>
            <person name="Hage H."/>
            <person name="Chaduli D."/>
            <person name="Favel A."/>
            <person name="Grisel S."/>
            <person name="Henrissat B."/>
            <person name="Herpoel-Gimbert I."/>
            <person name="Ruiz-Duenas F.J."/>
            <person name="Chevret D."/>
            <person name="Hainaut M."/>
            <person name="Lin J."/>
            <person name="Wang M."/>
            <person name="Pangilinan J."/>
            <person name="Lipzen A."/>
            <person name="Lesage-Meessen L."/>
            <person name="Navarro D."/>
            <person name="Riley R."/>
            <person name="Grigoriev I.V."/>
            <person name="Zhou S."/>
            <person name="Raouche S."/>
            <person name="Rosso M.N."/>
        </authorList>
    </citation>
    <scope>NUCLEOTIDE SEQUENCE [LARGE SCALE GENOMIC DNA]</scope>
    <source>
        <strain evidence="1 2">BRFM 1820</strain>
    </source>
</reference>
<dbReference type="Proteomes" id="UP000256964">
    <property type="component" value="Unassembled WGS sequence"/>
</dbReference>
<name>A0A371CPP2_9APHY</name>
<sequence length="150" mass="17141">MWNGRRSWDPWQVSVPANTYGGPRAWLISQDQYDRYNSAARGACQCKLNCTSEDTTIYAFVCTARGLLLRMGESKLSLGYQTTVPFDHSVTTSPTDEYTYLTVVSPSTIPEGRRHDTRHARFICHINHRMLTYPTLADQLSKRQTQTRCS</sequence>
<proteinExistence type="predicted"/>
<dbReference type="EMBL" id="KZ857489">
    <property type="protein sequence ID" value="RDX42241.1"/>
    <property type="molecule type" value="Genomic_DNA"/>
</dbReference>